<gene>
    <name evidence="2" type="ORF">Ato02nite_043910</name>
</gene>
<comment type="caution">
    <text evidence="2">The sequence shown here is derived from an EMBL/GenBank/DDBJ whole genome shotgun (WGS) entry which is preliminary data.</text>
</comment>
<dbReference type="InterPro" id="IPR009081">
    <property type="entry name" value="PP-bd_ACP"/>
</dbReference>
<dbReference type="EMBL" id="BOQN01000058">
    <property type="protein sequence ID" value="GIM92598.1"/>
    <property type="molecule type" value="Genomic_DNA"/>
</dbReference>
<dbReference type="InterPro" id="IPR036736">
    <property type="entry name" value="ACP-like_sf"/>
</dbReference>
<sequence>MTAHTVSRADINRILEVNIGLEPDVIADAGSASLTDLGVDSIGIIELEKVLLDEFGIVLPDEIPAMSIADVLAHAQKTKEEV</sequence>
<evidence type="ECO:0000259" key="1">
    <source>
        <dbReference type="PROSITE" id="PS50075"/>
    </source>
</evidence>
<dbReference type="RefSeq" id="WP_246607297.1">
    <property type="nucleotide sequence ID" value="NZ_BOQN01000058.1"/>
</dbReference>
<organism evidence="2 3">
    <name type="scientific">Paractinoplanes toevensis</name>
    <dbReference type="NCBI Taxonomy" id="571911"/>
    <lineage>
        <taxon>Bacteria</taxon>
        <taxon>Bacillati</taxon>
        <taxon>Actinomycetota</taxon>
        <taxon>Actinomycetes</taxon>
        <taxon>Micromonosporales</taxon>
        <taxon>Micromonosporaceae</taxon>
        <taxon>Paractinoplanes</taxon>
    </lineage>
</organism>
<dbReference type="AlphaFoldDB" id="A0A919W689"/>
<dbReference type="Pfam" id="PF00550">
    <property type="entry name" value="PP-binding"/>
    <property type="match status" value="1"/>
</dbReference>
<dbReference type="Proteomes" id="UP000677082">
    <property type="component" value="Unassembled WGS sequence"/>
</dbReference>
<evidence type="ECO:0000313" key="2">
    <source>
        <dbReference type="EMBL" id="GIM92598.1"/>
    </source>
</evidence>
<protein>
    <recommendedName>
        <fullName evidence="1">Carrier domain-containing protein</fullName>
    </recommendedName>
</protein>
<proteinExistence type="predicted"/>
<name>A0A919W689_9ACTN</name>
<evidence type="ECO:0000313" key="3">
    <source>
        <dbReference type="Proteomes" id="UP000677082"/>
    </source>
</evidence>
<dbReference type="SUPFAM" id="SSF47336">
    <property type="entry name" value="ACP-like"/>
    <property type="match status" value="1"/>
</dbReference>
<accession>A0A919W689</accession>
<reference evidence="2 3" key="1">
    <citation type="submission" date="2021-03" db="EMBL/GenBank/DDBJ databases">
        <title>Whole genome shotgun sequence of Actinoplanes toevensis NBRC 105298.</title>
        <authorList>
            <person name="Komaki H."/>
            <person name="Tamura T."/>
        </authorList>
    </citation>
    <scope>NUCLEOTIDE SEQUENCE [LARGE SCALE GENOMIC DNA]</scope>
    <source>
        <strain evidence="2 3">NBRC 105298</strain>
    </source>
</reference>
<dbReference type="PROSITE" id="PS50075">
    <property type="entry name" value="CARRIER"/>
    <property type="match status" value="1"/>
</dbReference>
<feature type="domain" description="Carrier" evidence="1">
    <location>
        <begin position="5"/>
        <end position="82"/>
    </location>
</feature>
<keyword evidence="3" id="KW-1185">Reference proteome</keyword>
<dbReference type="Gene3D" id="1.10.1200.10">
    <property type="entry name" value="ACP-like"/>
    <property type="match status" value="1"/>
</dbReference>